<evidence type="ECO:0000259" key="4">
    <source>
        <dbReference type="Pfam" id="PF23665"/>
    </source>
</evidence>
<gene>
    <name evidence="9" type="primary">cdcp1.L</name>
</gene>
<feature type="domain" description="CDCP1 fourth CUB" evidence="7">
    <location>
        <begin position="363"/>
        <end position="445"/>
    </location>
</feature>
<keyword evidence="2" id="KW-1133">Transmembrane helix</keyword>
<feature type="domain" description="CDCP1 first CUB" evidence="5">
    <location>
        <begin position="50"/>
        <end position="119"/>
    </location>
</feature>
<dbReference type="InterPro" id="IPR038811">
    <property type="entry name" value="CDCP1"/>
</dbReference>
<dbReference type="OrthoDB" id="8960034at2759"/>
<feature type="chain" id="PRO_5035176458" evidence="3">
    <location>
        <begin position="30"/>
        <end position="851"/>
    </location>
</feature>
<dbReference type="InterPro" id="IPR056266">
    <property type="entry name" value="CDCP1_CUB_3rd_6th"/>
</dbReference>
<evidence type="ECO:0000259" key="6">
    <source>
        <dbReference type="Pfam" id="PF23668"/>
    </source>
</evidence>
<keyword evidence="2" id="KW-0472">Membrane</keyword>
<dbReference type="Proteomes" id="UP000186698">
    <property type="component" value="Chromosome 6L"/>
</dbReference>
<feature type="signal peptide" evidence="3">
    <location>
        <begin position="1"/>
        <end position="29"/>
    </location>
</feature>
<dbReference type="CTD" id="108718974"/>
<evidence type="ECO:0000259" key="7">
    <source>
        <dbReference type="Pfam" id="PF25142"/>
    </source>
</evidence>
<feature type="compositionally biased region" description="Basic residues" evidence="1">
    <location>
        <begin position="735"/>
        <end position="746"/>
    </location>
</feature>
<evidence type="ECO:0000313" key="9">
    <source>
        <dbReference type="RefSeq" id="XP_041422022.1"/>
    </source>
</evidence>
<dbReference type="Pfam" id="PF23667">
    <property type="entry name" value="CUB_CDCP1_1"/>
    <property type="match status" value="1"/>
</dbReference>
<reference evidence="9" key="1">
    <citation type="submission" date="2025-08" db="UniProtKB">
        <authorList>
            <consortium name="RefSeq"/>
        </authorList>
    </citation>
    <scope>IDENTIFICATION</scope>
    <source>
        <strain evidence="9">J_2021</strain>
        <tissue evidence="9">Erythrocytes</tissue>
    </source>
</reference>
<dbReference type="Pfam" id="PF25142">
    <property type="entry name" value="CUB_CDCP1_4th"/>
    <property type="match status" value="1"/>
</dbReference>
<dbReference type="Pfam" id="PF23668">
    <property type="entry name" value="CUB_CDCP1_2"/>
    <property type="match status" value="2"/>
</dbReference>
<dbReference type="InterPro" id="IPR056268">
    <property type="entry name" value="CUB_CDCP1_1st"/>
</dbReference>
<evidence type="ECO:0000256" key="3">
    <source>
        <dbReference type="SAM" id="SignalP"/>
    </source>
</evidence>
<dbReference type="RefSeq" id="XP_041422022.1">
    <property type="nucleotide sequence ID" value="XM_041566088.1"/>
</dbReference>
<feature type="region of interest" description="Disordered" evidence="1">
    <location>
        <begin position="726"/>
        <end position="746"/>
    </location>
</feature>
<keyword evidence="8" id="KW-1185">Reference proteome</keyword>
<dbReference type="Pfam" id="PF23665">
    <property type="entry name" value="CDCP1_CUB_6"/>
    <property type="match status" value="2"/>
</dbReference>
<accession>A0A8J1KXI4</accession>
<evidence type="ECO:0000256" key="2">
    <source>
        <dbReference type="SAM" id="Phobius"/>
    </source>
</evidence>
<dbReference type="PANTHER" id="PTHR14477">
    <property type="entry name" value="CUB DOMAIN-CONTAINING PROTEIN 1"/>
    <property type="match status" value="1"/>
</dbReference>
<proteinExistence type="predicted"/>
<keyword evidence="3" id="KW-0732">Signal</keyword>
<feature type="transmembrane region" description="Helical" evidence="2">
    <location>
        <begin position="688"/>
        <end position="710"/>
    </location>
</feature>
<protein>
    <submittedName>
        <fullName evidence="9">CUB domain-containing protein 1 isoform X1</fullName>
    </submittedName>
</protein>
<feature type="domain" description="CDCP1 second and fifth CUB" evidence="6">
    <location>
        <begin position="456"/>
        <end position="544"/>
    </location>
</feature>
<feature type="domain" description="CDCP1 second and fifth CUB" evidence="6">
    <location>
        <begin position="127"/>
        <end position="231"/>
    </location>
</feature>
<organism evidence="8 9">
    <name type="scientific">Xenopus laevis</name>
    <name type="common">African clawed frog</name>
    <dbReference type="NCBI Taxonomy" id="8355"/>
    <lineage>
        <taxon>Eukaryota</taxon>
        <taxon>Metazoa</taxon>
        <taxon>Chordata</taxon>
        <taxon>Craniata</taxon>
        <taxon>Vertebrata</taxon>
        <taxon>Euteleostomi</taxon>
        <taxon>Amphibia</taxon>
        <taxon>Batrachia</taxon>
        <taxon>Anura</taxon>
        <taxon>Pipoidea</taxon>
        <taxon>Pipidae</taxon>
        <taxon>Xenopodinae</taxon>
        <taxon>Xenopus</taxon>
        <taxon>Xenopus</taxon>
    </lineage>
</organism>
<dbReference type="PANTHER" id="PTHR14477:SF1">
    <property type="entry name" value="CUB DOMAIN-CONTAINING PROTEIN 1"/>
    <property type="match status" value="1"/>
</dbReference>
<feature type="domain" description="CDCP1 third and sixth CUB" evidence="4">
    <location>
        <begin position="561"/>
        <end position="673"/>
    </location>
</feature>
<dbReference type="AlphaFoldDB" id="A0A8J1KXI4"/>
<dbReference type="GeneID" id="108718974"/>
<dbReference type="InterPro" id="IPR056269">
    <property type="entry name" value="CUB_CDCP1_2nd_5th"/>
</dbReference>
<sequence length="851" mass="95297">MCAARGLCCPLWTMMLGILFTWLLPQLAGRTLEWVGLQYGCNIHSDSVIISLQPKDNITILIKPGVVIPPPTNCYICSAKSICKSTNLEIRPGMTVDYSFACSTPEKFYVMEIQRRIDCNTGLCPFGKVQLEPPGLTGLNRTFFWHVETAQNMGIELNFSTPWLSQIDPSYKCPDSVTYKVNTTVGRSSINVGTFCRSGTVSRIKVQGGGVVALNLPWNETLTGSGFSIANRSSIKRLCIIESTFQSQSDAILMSADYPVGFPNDDLMTWQFVIPVDHSASVEFLNYTFPSCERKTERVEYYLPNYNYNPEVLALDNKQPANIAGNFNLSLQNCDLDSQKQQGLTLLFKVTVQKTPTQGSKIYNIDLTKEKDITVTIMQRPKPKFARQFVPICKICKAQMDCDQEFTMTGGKFYRISFLCHDLNVLMATAVKTIACWNLKACNINNEPLSTPPSLLFLPIQLEIIWNLLAPKHISTEIASSSMKLHQLVSNNATDEDFFYSIVSSDNKSNFQIGTFRPVGPIKKVQLRDNVTITLILQSNRNLSHLPKMDLHISFVSRIEEECIITVVPAPDSTVTLQTPNWEKGLPDSVSVSWNIAMPAKQFGKLAFAKDKMDIMCDTGRAFINIKEQKSTGPDIVLKDYDTLPSSINLFYPFWLNISNCKPKFLSNKLQIQFSVMFTQTKSDLTTILIAACSAIAAVILIIGVAVYCVRKKKKEKKAPVGIYNTKPNTELSKRQRLQRKGRKNKESHVYAVIDDTMVYGHLLKDTSSLASPDANVDVYQPFQGPMGEAPPVPPLNRISKDKVDDDPLASSMRLNEFYSFNKSELNEPIEHEDTSLDMVDQQENGPVLMA</sequence>
<evidence type="ECO:0000259" key="5">
    <source>
        <dbReference type="Pfam" id="PF23667"/>
    </source>
</evidence>
<evidence type="ECO:0000256" key="1">
    <source>
        <dbReference type="SAM" id="MobiDB-lite"/>
    </source>
</evidence>
<name>A0A8J1KXI4_XENLA</name>
<feature type="region of interest" description="Disordered" evidence="1">
    <location>
        <begin position="783"/>
        <end position="807"/>
    </location>
</feature>
<evidence type="ECO:0000313" key="8">
    <source>
        <dbReference type="Proteomes" id="UP000186698"/>
    </source>
</evidence>
<keyword evidence="2" id="KW-0812">Transmembrane</keyword>
<dbReference type="InterPro" id="IPR056965">
    <property type="entry name" value="CUB_CDCP1_4th"/>
</dbReference>
<feature type="domain" description="CDCP1 third and sixth CUB" evidence="4">
    <location>
        <begin position="237"/>
        <end position="344"/>
    </location>
</feature>